<proteinExistence type="predicted"/>
<name>A0A6A5ARS3_APHAT</name>
<organism evidence="1 2">
    <name type="scientific">Aphanomyces astaci</name>
    <name type="common">Crayfish plague agent</name>
    <dbReference type="NCBI Taxonomy" id="112090"/>
    <lineage>
        <taxon>Eukaryota</taxon>
        <taxon>Sar</taxon>
        <taxon>Stramenopiles</taxon>
        <taxon>Oomycota</taxon>
        <taxon>Saprolegniomycetes</taxon>
        <taxon>Saprolegniales</taxon>
        <taxon>Verrucalvaceae</taxon>
        <taxon>Aphanomyces</taxon>
    </lineage>
</organism>
<sequence length="166" mass="17810">MDRVVGRKAGGRLNRGVVSDENRVLSEKCLPGRGWRVPFGVGLGVVRSQHIERGVAQGEKGGPKLCREPPIAVRNDGAGKAESAENIVEKEASGVHVAQRVSDGDGDDVFRRAVDANHMLVLPRTSYGKPNMISILTDDQSSSGLGNGWRGARVEDVILVCWQASQ</sequence>
<accession>A0A6A5ARS3</accession>
<evidence type="ECO:0000313" key="2">
    <source>
        <dbReference type="Proteomes" id="UP000469452"/>
    </source>
</evidence>
<comment type="caution">
    <text evidence="1">The sequence shown here is derived from an EMBL/GenBank/DDBJ whole genome shotgun (WGS) entry which is preliminary data.</text>
</comment>
<reference evidence="1 2" key="1">
    <citation type="submission" date="2019-06" db="EMBL/GenBank/DDBJ databases">
        <title>Genomics analysis of Aphanomyces spp. identifies a new class of oomycete effector associated with host adaptation.</title>
        <authorList>
            <person name="Gaulin E."/>
        </authorList>
    </citation>
    <scope>NUCLEOTIDE SEQUENCE [LARGE SCALE GENOMIC DNA]</scope>
    <source>
        <strain evidence="1 2">E</strain>
    </source>
</reference>
<dbReference type="AlphaFoldDB" id="A0A6A5ARS3"/>
<protein>
    <submittedName>
        <fullName evidence="1">Uncharacterized protein</fullName>
    </submittedName>
</protein>
<dbReference type="EMBL" id="VJMI01008989">
    <property type="protein sequence ID" value="KAF0759965.1"/>
    <property type="molecule type" value="Genomic_DNA"/>
</dbReference>
<dbReference type="Proteomes" id="UP000469452">
    <property type="component" value="Unassembled WGS sequence"/>
</dbReference>
<evidence type="ECO:0000313" key="1">
    <source>
        <dbReference type="EMBL" id="KAF0759965.1"/>
    </source>
</evidence>
<gene>
    <name evidence="1" type="ORF">AaE_003629</name>
</gene>